<dbReference type="SUPFAM" id="SSF52047">
    <property type="entry name" value="RNI-like"/>
    <property type="match status" value="1"/>
</dbReference>
<evidence type="ECO:0000313" key="8">
    <source>
        <dbReference type="Proteomes" id="UP000694388"/>
    </source>
</evidence>
<dbReference type="InterPro" id="IPR032675">
    <property type="entry name" value="LRR_dom_sf"/>
</dbReference>
<keyword evidence="4" id="KW-0833">Ubl conjugation pathway</keyword>
<dbReference type="InterPro" id="IPR016024">
    <property type="entry name" value="ARM-type_fold"/>
</dbReference>
<dbReference type="Pfam" id="PF22964">
    <property type="entry name" value="ZER1-like_2nd"/>
    <property type="match status" value="1"/>
</dbReference>
<evidence type="ECO:0000256" key="3">
    <source>
        <dbReference type="ARBA" id="ARBA00022737"/>
    </source>
</evidence>
<dbReference type="FunFam" id="1.25.10.10:FF:000086">
    <property type="entry name" value="protein zyg-11 homolog B isoform X2"/>
    <property type="match status" value="1"/>
</dbReference>
<sequence>MDDFLGRTSRVPVFEALLQHVEAAICCSLRIVMEEGTAYSLVDICLDYLCTNLELYCWMGLDGSLTLVDPPIFPQELAERLLQKLALAGLLTDKTVSIFRNSRCLRLRRACVRRARLSAVAFRRALAGQRLVELDARSVNADLTVADMVGALSGVGTPDSTTLSPPPLAAASVAAYNTTLERLAVDGMTLSLEEPAERCLGRLLALRCLSVRDATFYTDDLREVAALPSLETLDISNTSVADLSPLRACRQRLRCLTMYHLKRLKMTTTQVLDVLSELSQLEHLDISDDKQFISDMAARLLEQPHLLPRLVSLDMSGRSGVTDKALRTFLEAHPVVHFLGLLATDAGFDPWLSGRTALRIAGEATEAQVTEALQRYAERAFFIREALFHLFNLTPGLSRPRPDLLKLVALGMAAHPQNLAVQIAASACVFNLSKQEMAAGMPIRLLTRIVSLTLTAMRQFPNHQQLQKNCLLSLCSDRILQDVPFDRFEAAKLVMQWLCKHEDQNMQRMAVAIISILAAKLSTEQTAKLVSDLLIVKKLLHIVEQRAAASHVDTTLKFTLSALWNLTDESPSTCLHFVQHRGLDLFMDVLQTFPNDPSVQQKVLGLLNNIAEVIELHPKLMRKQFIEHIGVLLCNSKVEVSYFAAGIIAHLTYRGEAVWLLDPALRANLLSQLESCILSWTSPDCEMVAYRSFSPFFPLIECSSAPAVQLWAVWAMHHVCSKNAARYCSMLLDEGGLSRLRRLAASPFVTRHVRNIAAEVLQRLELHAASSAPRLLRHLKPPADNRTK</sequence>
<protein>
    <submittedName>
        <fullName evidence="7">Zyg-11 family member, cell cycle regulator</fullName>
    </submittedName>
</protein>
<dbReference type="SUPFAM" id="SSF48371">
    <property type="entry name" value="ARM repeat"/>
    <property type="match status" value="1"/>
</dbReference>
<feature type="domain" description="Protein zer-1 homolog-like C-terminal" evidence="5">
    <location>
        <begin position="411"/>
        <end position="764"/>
    </location>
</feature>
<keyword evidence="3" id="KW-0677">Repeat</keyword>
<feature type="domain" description="Zer-1-like leucine-rich repeats region" evidence="6">
    <location>
        <begin position="224"/>
        <end position="318"/>
    </location>
</feature>
<evidence type="ECO:0000256" key="4">
    <source>
        <dbReference type="ARBA" id="ARBA00022786"/>
    </source>
</evidence>
<organism evidence="7 8">
    <name type="scientific">Eptatretus burgeri</name>
    <name type="common">Inshore hagfish</name>
    <dbReference type="NCBI Taxonomy" id="7764"/>
    <lineage>
        <taxon>Eukaryota</taxon>
        <taxon>Metazoa</taxon>
        <taxon>Chordata</taxon>
        <taxon>Craniata</taxon>
        <taxon>Vertebrata</taxon>
        <taxon>Cyclostomata</taxon>
        <taxon>Myxini</taxon>
        <taxon>Myxiniformes</taxon>
        <taxon>Myxinidae</taxon>
        <taxon>Eptatretinae</taxon>
        <taxon>Eptatretus</taxon>
    </lineage>
</organism>
<comment type="similarity">
    <text evidence="1">Belongs to the zyg-11 family.</text>
</comment>
<reference evidence="7" key="1">
    <citation type="submission" date="2025-08" db="UniProtKB">
        <authorList>
            <consortium name="Ensembl"/>
        </authorList>
    </citation>
    <scope>IDENTIFICATION</scope>
</reference>
<dbReference type="GeneTree" id="ENSGT00530000063187"/>
<keyword evidence="8" id="KW-1185">Reference proteome</keyword>
<dbReference type="Gene3D" id="3.80.10.10">
    <property type="entry name" value="Ribonuclease Inhibitor"/>
    <property type="match status" value="1"/>
</dbReference>
<dbReference type="InterPro" id="IPR055142">
    <property type="entry name" value="ZER1-like_C"/>
</dbReference>
<evidence type="ECO:0000256" key="1">
    <source>
        <dbReference type="ARBA" id="ARBA00009420"/>
    </source>
</evidence>
<evidence type="ECO:0000259" key="5">
    <source>
        <dbReference type="Pfam" id="PF22964"/>
    </source>
</evidence>
<dbReference type="Pfam" id="PF25013">
    <property type="entry name" value="LRR_Zer-1"/>
    <property type="match status" value="1"/>
</dbReference>
<evidence type="ECO:0000313" key="7">
    <source>
        <dbReference type="Ensembl" id="ENSEBUP00000018107.1"/>
    </source>
</evidence>
<dbReference type="Gene3D" id="1.25.10.10">
    <property type="entry name" value="Leucine-rich Repeat Variant"/>
    <property type="match status" value="1"/>
</dbReference>
<dbReference type="AlphaFoldDB" id="A0A8C4QQY0"/>
<accession>A0A8C4QQY0</accession>
<dbReference type="PANTHER" id="PTHR12904">
    <property type="match status" value="1"/>
</dbReference>
<keyword evidence="2" id="KW-0433">Leucine-rich repeat</keyword>
<dbReference type="PANTHER" id="PTHR12904:SF22">
    <property type="entry name" value="ZYG-11 FAMILY MEMBER B, CELL CYCLE REGULATOR"/>
    <property type="match status" value="1"/>
</dbReference>
<dbReference type="InterPro" id="IPR011989">
    <property type="entry name" value="ARM-like"/>
</dbReference>
<dbReference type="InterPro" id="IPR000225">
    <property type="entry name" value="Armadillo"/>
</dbReference>
<proteinExistence type="inferred from homology"/>
<reference evidence="7" key="2">
    <citation type="submission" date="2025-09" db="UniProtKB">
        <authorList>
            <consortium name="Ensembl"/>
        </authorList>
    </citation>
    <scope>IDENTIFICATION</scope>
</reference>
<dbReference type="SMART" id="SM00185">
    <property type="entry name" value="ARM"/>
    <property type="match status" value="3"/>
</dbReference>
<evidence type="ECO:0000259" key="6">
    <source>
        <dbReference type="Pfam" id="PF25013"/>
    </source>
</evidence>
<dbReference type="GO" id="GO:0031462">
    <property type="term" value="C:Cul2-RING ubiquitin ligase complex"/>
    <property type="evidence" value="ECO:0007669"/>
    <property type="project" value="TreeGrafter"/>
</dbReference>
<evidence type="ECO:0000256" key="2">
    <source>
        <dbReference type="ARBA" id="ARBA00022614"/>
    </source>
</evidence>
<dbReference type="InterPro" id="IPR056845">
    <property type="entry name" value="LRR_Zer-1"/>
</dbReference>
<dbReference type="Proteomes" id="UP000694388">
    <property type="component" value="Unplaced"/>
</dbReference>
<name>A0A8C4QQY0_EPTBU</name>
<dbReference type="InterPro" id="IPR051341">
    <property type="entry name" value="Zyg-11_UBL_adapter"/>
</dbReference>
<dbReference type="Ensembl" id="ENSEBUT00000018683.1">
    <property type="protein sequence ID" value="ENSEBUP00000018107.1"/>
    <property type="gene ID" value="ENSEBUG00000011288.1"/>
</dbReference>